<gene>
    <name evidence="1" type="ORF">PMAYCL1PPCAC_21171</name>
</gene>
<feature type="non-terminal residue" evidence="1">
    <location>
        <position position="1"/>
    </location>
</feature>
<sequence length="125" mass="14100">YVTPILELVLSRAPGEYPKYTLETARTIRAMTMSQHVRWATKAHGMIDNLLEIIDRKGSRADEENTKTTEIAILSLVNILFARLSNASVINTSFELVSRLVEEWLPITLILGAFSNAYTFLAFLI</sequence>
<evidence type="ECO:0000313" key="1">
    <source>
        <dbReference type="EMBL" id="GMR50976.1"/>
    </source>
</evidence>
<keyword evidence="2" id="KW-1185">Reference proteome</keyword>
<feature type="non-terminal residue" evidence="1">
    <location>
        <position position="125"/>
    </location>
</feature>
<dbReference type="AlphaFoldDB" id="A0AAN5CU78"/>
<accession>A0AAN5CU78</accession>
<proteinExistence type="predicted"/>
<name>A0AAN5CU78_9BILA</name>
<protein>
    <submittedName>
        <fullName evidence="1">Uncharacterized protein</fullName>
    </submittedName>
</protein>
<dbReference type="Proteomes" id="UP001328107">
    <property type="component" value="Unassembled WGS sequence"/>
</dbReference>
<reference evidence="2" key="1">
    <citation type="submission" date="2022-10" db="EMBL/GenBank/DDBJ databases">
        <title>Genome assembly of Pristionchus species.</title>
        <authorList>
            <person name="Yoshida K."/>
            <person name="Sommer R.J."/>
        </authorList>
    </citation>
    <scope>NUCLEOTIDE SEQUENCE [LARGE SCALE GENOMIC DNA]</scope>
    <source>
        <strain evidence="2">RS5460</strain>
    </source>
</reference>
<dbReference type="EMBL" id="BTRK01000005">
    <property type="protein sequence ID" value="GMR50976.1"/>
    <property type="molecule type" value="Genomic_DNA"/>
</dbReference>
<comment type="caution">
    <text evidence="1">The sequence shown here is derived from an EMBL/GenBank/DDBJ whole genome shotgun (WGS) entry which is preliminary data.</text>
</comment>
<organism evidence="1 2">
    <name type="scientific">Pristionchus mayeri</name>
    <dbReference type="NCBI Taxonomy" id="1317129"/>
    <lineage>
        <taxon>Eukaryota</taxon>
        <taxon>Metazoa</taxon>
        <taxon>Ecdysozoa</taxon>
        <taxon>Nematoda</taxon>
        <taxon>Chromadorea</taxon>
        <taxon>Rhabditida</taxon>
        <taxon>Rhabditina</taxon>
        <taxon>Diplogasteromorpha</taxon>
        <taxon>Diplogasteroidea</taxon>
        <taxon>Neodiplogasteridae</taxon>
        <taxon>Pristionchus</taxon>
    </lineage>
</organism>
<evidence type="ECO:0000313" key="2">
    <source>
        <dbReference type="Proteomes" id="UP001328107"/>
    </source>
</evidence>